<dbReference type="Pfam" id="PF13581">
    <property type="entry name" value="HATPase_c_2"/>
    <property type="match status" value="1"/>
</dbReference>
<proteinExistence type="predicted"/>
<dbReference type="InterPro" id="IPR003594">
    <property type="entry name" value="HATPase_dom"/>
</dbReference>
<evidence type="ECO:0000313" key="4">
    <source>
        <dbReference type="Proteomes" id="UP001056035"/>
    </source>
</evidence>
<dbReference type="PANTHER" id="PTHR35526:SF3">
    <property type="entry name" value="ANTI-SIGMA-F FACTOR RSBW"/>
    <property type="match status" value="1"/>
</dbReference>
<evidence type="ECO:0000313" key="3">
    <source>
        <dbReference type="EMBL" id="UTI62331.1"/>
    </source>
</evidence>
<sequence length="134" mass="14060">MPTTPTTVVLPAVPASAAAARRQVCAQVEDAEAAETVALLVSELVTVALVEGELTPQDTITIHTDPLDHGLRVTVCDTAMEAEARMAGHGAVEVHRHGGPGGLGLKIVARLARRWGITSSHPGTRAWFEVDGLR</sequence>
<accession>A0ABY5DKS1</accession>
<dbReference type="RefSeq" id="WP_254569069.1">
    <property type="nucleotide sequence ID" value="NZ_CP098502.1"/>
</dbReference>
<feature type="domain" description="Histidine kinase/HSP90-like ATPase" evidence="2">
    <location>
        <begin position="14"/>
        <end position="125"/>
    </location>
</feature>
<keyword evidence="1" id="KW-0418">Kinase</keyword>
<dbReference type="CDD" id="cd16936">
    <property type="entry name" value="HATPase_RsbW-like"/>
    <property type="match status" value="1"/>
</dbReference>
<gene>
    <name evidence="3" type="ORF">NBH00_13265</name>
</gene>
<keyword evidence="1" id="KW-0723">Serine/threonine-protein kinase</keyword>
<keyword evidence="4" id="KW-1185">Reference proteome</keyword>
<keyword evidence="3" id="KW-0067">ATP-binding</keyword>
<keyword evidence="3" id="KW-0547">Nucleotide-binding</keyword>
<dbReference type="GO" id="GO:0005524">
    <property type="term" value="F:ATP binding"/>
    <property type="evidence" value="ECO:0007669"/>
    <property type="project" value="UniProtKB-KW"/>
</dbReference>
<evidence type="ECO:0000259" key="2">
    <source>
        <dbReference type="Pfam" id="PF13581"/>
    </source>
</evidence>
<dbReference type="InterPro" id="IPR050267">
    <property type="entry name" value="Anti-sigma-factor_SerPK"/>
</dbReference>
<organism evidence="3 4">
    <name type="scientific">Paraconexibacter antarcticus</name>
    <dbReference type="NCBI Taxonomy" id="2949664"/>
    <lineage>
        <taxon>Bacteria</taxon>
        <taxon>Bacillati</taxon>
        <taxon>Actinomycetota</taxon>
        <taxon>Thermoleophilia</taxon>
        <taxon>Solirubrobacterales</taxon>
        <taxon>Paraconexibacteraceae</taxon>
        <taxon>Paraconexibacter</taxon>
    </lineage>
</organism>
<dbReference type="Gene3D" id="3.30.565.10">
    <property type="entry name" value="Histidine kinase-like ATPase, C-terminal domain"/>
    <property type="match status" value="1"/>
</dbReference>
<name>A0ABY5DKS1_9ACTN</name>
<dbReference type="InterPro" id="IPR036890">
    <property type="entry name" value="HATPase_C_sf"/>
</dbReference>
<dbReference type="Proteomes" id="UP001056035">
    <property type="component" value="Chromosome"/>
</dbReference>
<keyword evidence="1" id="KW-0808">Transferase</keyword>
<protein>
    <submittedName>
        <fullName evidence="3">ATP-binding protein</fullName>
    </submittedName>
</protein>
<dbReference type="PANTHER" id="PTHR35526">
    <property type="entry name" value="ANTI-SIGMA-F FACTOR RSBW-RELATED"/>
    <property type="match status" value="1"/>
</dbReference>
<dbReference type="EMBL" id="CP098502">
    <property type="protein sequence ID" value="UTI62331.1"/>
    <property type="molecule type" value="Genomic_DNA"/>
</dbReference>
<reference evidence="3 4" key="1">
    <citation type="submission" date="2022-06" db="EMBL/GenBank/DDBJ databases">
        <title>Paraconexibacter antarcticus.</title>
        <authorList>
            <person name="Kim C.S."/>
        </authorList>
    </citation>
    <scope>NUCLEOTIDE SEQUENCE [LARGE SCALE GENOMIC DNA]</scope>
    <source>
        <strain evidence="3 4">02-257</strain>
    </source>
</reference>
<dbReference type="SUPFAM" id="SSF55874">
    <property type="entry name" value="ATPase domain of HSP90 chaperone/DNA topoisomerase II/histidine kinase"/>
    <property type="match status" value="1"/>
</dbReference>
<evidence type="ECO:0000256" key="1">
    <source>
        <dbReference type="ARBA" id="ARBA00022527"/>
    </source>
</evidence>